<keyword evidence="2" id="KW-1185">Reference proteome</keyword>
<dbReference type="AlphaFoldDB" id="A0A1I7L1X1"/>
<dbReference type="OrthoDB" id="2986534at2"/>
<reference evidence="2" key="1">
    <citation type="submission" date="2016-10" db="EMBL/GenBank/DDBJ databases">
        <authorList>
            <person name="Varghese N."/>
        </authorList>
    </citation>
    <scope>NUCLEOTIDE SEQUENCE [LARGE SCALE GENOMIC DNA]</scope>
    <source>
        <strain evidence="2">DSM 17980</strain>
    </source>
</reference>
<organism evidence="1 2">
    <name type="scientific">Alicyclobacillus macrosporangiidus</name>
    <dbReference type="NCBI Taxonomy" id="392015"/>
    <lineage>
        <taxon>Bacteria</taxon>
        <taxon>Bacillati</taxon>
        <taxon>Bacillota</taxon>
        <taxon>Bacilli</taxon>
        <taxon>Bacillales</taxon>
        <taxon>Alicyclobacillaceae</taxon>
        <taxon>Alicyclobacillus</taxon>
    </lineage>
</organism>
<evidence type="ECO:0008006" key="3">
    <source>
        <dbReference type="Google" id="ProtNLM"/>
    </source>
</evidence>
<accession>A0A1I7L1X1</accession>
<name>A0A1I7L1X1_9BACL</name>
<protein>
    <recommendedName>
        <fullName evidence="3">DUF3800 domain-containing protein</fullName>
    </recommendedName>
</protein>
<evidence type="ECO:0000313" key="2">
    <source>
        <dbReference type="Proteomes" id="UP000183508"/>
    </source>
</evidence>
<proteinExistence type="predicted"/>
<dbReference type="RefSeq" id="WP_139234756.1">
    <property type="nucleotide sequence ID" value="NZ_FPBV01000023.1"/>
</dbReference>
<dbReference type="EMBL" id="FPBV01000023">
    <property type="protein sequence ID" value="SFV03772.1"/>
    <property type="molecule type" value="Genomic_DNA"/>
</dbReference>
<dbReference type="Proteomes" id="UP000183508">
    <property type="component" value="Unassembled WGS sequence"/>
</dbReference>
<gene>
    <name evidence="1" type="ORF">SAMN05421543_12334</name>
</gene>
<evidence type="ECO:0000313" key="1">
    <source>
        <dbReference type="EMBL" id="SFV03772.1"/>
    </source>
</evidence>
<sequence>MASTPCITYLDEAKHSGRGQHRSIHHYTIVSITATTSDYLSSIEPHWHSLRIKHGIPDGLTLHFTDLRLLLQPGQPFQKYSPDLLQLFSKSRSPLSIEIDYPRLYAFFLDVLNFIKAEPLKIHATGIKSDRNGLIRQINLNYFQDFTYRPPYHAFKEHMNLMALYLMNLYSGTYNARNCFFTKLRFDGDVDFGERDDVREAFNHCISLGTRHFRPQLVKRVFDEIRFIGKNEVAQATPNGGITHAGNEITDFLAVMVSRYIWNIDMHKTVLAIPDHPPLDSIPFIQPKLVAWQCLDDNFFCK</sequence>